<dbReference type="CDD" id="cd01065">
    <property type="entry name" value="NAD_bind_Shikimate_DH"/>
    <property type="match status" value="1"/>
</dbReference>
<feature type="domain" description="SDH C-terminal" evidence="11">
    <location>
        <begin position="232"/>
        <end position="262"/>
    </location>
</feature>
<keyword evidence="6 8" id="KW-0057">Aromatic amino acid biosynthesis</keyword>
<comment type="catalytic activity">
    <reaction evidence="7 8">
        <text>shikimate + NADP(+) = 3-dehydroshikimate + NADPH + H(+)</text>
        <dbReference type="Rhea" id="RHEA:17737"/>
        <dbReference type="ChEBI" id="CHEBI:15378"/>
        <dbReference type="ChEBI" id="CHEBI:16630"/>
        <dbReference type="ChEBI" id="CHEBI:36208"/>
        <dbReference type="ChEBI" id="CHEBI:57783"/>
        <dbReference type="ChEBI" id="CHEBI:58349"/>
        <dbReference type="EC" id="1.1.1.25"/>
    </reaction>
</comment>
<comment type="subunit">
    <text evidence="8">Homodimer.</text>
</comment>
<dbReference type="AlphaFoldDB" id="A0AAE5T146"/>
<feature type="binding site" evidence="8">
    <location>
        <position position="209"/>
    </location>
    <ligand>
        <name>NADP(+)</name>
        <dbReference type="ChEBI" id="CHEBI:58349"/>
    </ligand>
</feature>
<dbReference type="RefSeq" id="WP_107360527.1">
    <property type="nucleotide sequence ID" value="NZ_PZBZ01000015.1"/>
</dbReference>
<feature type="active site" description="Proton acceptor" evidence="8">
    <location>
        <position position="64"/>
    </location>
</feature>
<feature type="binding site" evidence="8">
    <location>
        <position position="211"/>
    </location>
    <ligand>
        <name>shikimate</name>
        <dbReference type="ChEBI" id="CHEBI:36208"/>
    </ligand>
</feature>
<evidence type="ECO:0000256" key="6">
    <source>
        <dbReference type="ARBA" id="ARBA00023141"/>
    </source>
</evidence>
<dbReference type="HAMAP" id="MF_00222">
    <property type="entry name" value="Shikimate_DH_AroE"/>
    <property type="match status" value="1"/>
</dbReference>
<dbReference type="Proteomes" id="UP000242704">
    <property type="component" value="Unassembled WGS sequence"/>
</dbReference>
<dbReference type="FunFam" id="3.40.50.10860:FF:000016">
    <property type="entry name" value="Shikimate dehydrogenase (NADP(+))"/>
    <property type="match status" value="1"/>
</dbReference>
<evidence type="ECO:0000313" key="12">
    <source>
        <dbReference type="EMBL" id="PTG15731.1"/>
    </source>
</evidence>
<dbReference type="NCBIfam" id="TIGR00507">
    <property type="entry name" value="aroE"/>
    <property type="match status" value="1"/>
</dbReference>
<dbReference type="PANTHER" id="PTHR21089">
    <property type="entry name" value="SHIKIMATE DEHYDROGENASE"/>
    <property type="match status" value="1"/>
</dbReference>
<keyword evidence="4 8" id="KW-0521">NADP</keyword>
<dbReference type="InterPro" id="IPR013708">
    <property type="entry name" value="Shikimate_DH-bd_N"/>
</dbReference>
<dbReference type="GO" id="GO:0004764">
    <property type="term" value="F:shikimate 3-dehydrogenase (NADP+) activity"/>
    <property type="evidence" value="ECO:0007669"/>
    <property type="project" value="UniProtKB-UniRule"/>
</dbReference>
<dbReference type="EMBL" id="PZBZ01000015">
    <property type="protein sequence ID" value="PTG15731.1"/>
    <property type="molecule type" value="Genomic_DNA"/>
</dbReference>
<dbReference type="GO" id="GO:0019632">
    <property type="term" value="P:shikimate metabolic process"/>
    <property type="evidence" value="ECO:0007669"/>
    <property type="project" value="InterPro"/>
</dbReference>
<feature type="domain" description="Quinate/shikimate 5-dehydrogenase/glutamyl-tRNA reductase" evidence="9">
    <location>
        <begin position="112"/>
        <end position="183"/>
    </location>
</feature>
<feature type="binding site" evidence="8">
    <location>
        <begin position="124"/>
        <end position="128"/>
    </location>
    <ligand>
        <name>NADP(+)</name>
        <dbReference type="ChEBI" id="CHEBI:58349"/>
    </ligand>
</feature>
<evidence type="ECO:0000259" key="10">
    <source>
        <dbReference type="Pfam" id="PF08501"/>
    </source>
</evidence>
<evidence type="ECO:0000256" key="4">
    <source>
        <dbReference type="ARBA" id="ARBA00022857"/>
    </source>
</evidence>
<dbReference type="GO" id="GO:0050661">
    <property type="term" value="F:NADP binding"/>
    <property type="evidence" value="ECO:0007669"/>
    <property type="project" value="InterPro"/>
</dbReference>
<dbReference type="InterPro" id="IPR041121">
    <property type="entry name" value="SDH_C"/>
</dbReference>
<dbReference type="SUPFAM" id="SSF51735">
    <property type="entry name" value="NAD(P)-binding Rossmann-fold domains"/>
    <property type="match status" value="1"/>
</dbReference>
<evidence type="ECO:0000259" key="9">
    <source>
        <dbReference type="Pfam" id="PF01488"/>
    </source>
</evidence>
<dbReference type="Gene3D" id="3.40.50.720">
    <property type="entry name" value="NAD(P)-binding Rossmann-like Domain"/>
    <property type="match status" value="1"/>
</dbReference>
<feature type="binding site" evidence="8">
    <location>
        <position position="232"/>
    </location>
    <ligand>
        <name>NADP(+)</name>
        <dbReference type="ChEBI" id="CHEBI:58349"/>
    </ligand>
</feature>
<dbReference type="InterPro" id="IPR046346">
    <property type="entry name" value="Aminoacid_DH-like_N_sf"/>
</dbReference>
<dbReference type="GO" id="GO:0009423">
    <property type="term" value="P:chorismate biosynthetic process"/>
    <property type="evidence" value="ECO:0007669"/>
    <property type="project" value="UniProtKB-UniRule"/>
</dbReference>
<feature type="binding site" evidence="8">
    <location>
        <begin position="148"/>
        <end position="153"/>
    </location>
    <ligand>
        <name>NADP(+)</name>
        <dbReference type="ChEBI" id="CHEBI:58349"/>
    </ligand>
</feature>
<dbReference type="Pfam" id="PF18317">
    <property type="entry name" value="SDH_C"/>
    <property type="match status" value="1"/>
</dbReference>
<evidence type="ECO:0000256" key="5">
    <source>
        <dbReference type="ARBA" id="ARBA00023002"/>
    </source>
</evidence>
<comment type="function">
    <text evidence="8">Involved in the biosynthesis of the chorismate, which leads to the biosynthesis of aromatic amino acids. Catalyzes the reversible NADPH linked reduction of 3-dehydroshikimate (DHSA) to yield shikimate (SA).</text>
</comment>
<gene>
    <name evidence="8 12" type="primary">aroE</name>
    <name evidence="12" type="ORF">BU653_03925</name>
</gene>
<evidence type="ECO:0000259" key="11">
    <source>
        <dbReference type="Pfam" id="PF18317"/>
    </source>
</evidence>
<dbReference type="Pfam" id="PF08501">
    <property type="entry name" value="Shikimate_dh_N"/>
    <property type="match status" value="1"/>
</dbReference>
<evidence type="ECO:0000256" key="7">
    <source>
        <dbReference type="ARBA" id="ARBA00049442"/>
    </source>
</evidence>
<dbReference type="EC" id="1.1.1.25" evidence="2 8"/>
<feature type="binding site" evidence="8">
    <location>
        <position position="100"/>
    </location>
    <ligand>
        <name>shikimate</name>
        <dbReference type="ChEBI" id="CHEBI:36208"/>
    </ligand>
</feature>
<evidence type="ECO:0000256" key="3">
    <source>
        <dbReference type="ARBA" id="ARBA00022605"/>
    </source>
</evidence>
<dbReference type="InterPro" id="IPR036291">
    <property type="entry name" value="NAD(P)-bd_dom_sf"/>
</dbReference>
<evidence type="ECO:0000256" key="1">
    <source>
        <dbReference type="ARBA" id="ARBA00004871"/>
    </source>
</evidence>
<evidence type="ECO:0000256" key="8">
    <source>
        <dbReference type="HAMAP-Rule" id="MF_00222"/>
    </source>
</evidence>
<proteinExistence type="inferred from homology"/>
<protein>
    <recommendedName>
        <fullName evidence="2 8">Shikimate dehydrogenase (NADP(+))</fullName>
        <shortName evidence="8">SDH</shortName>
        <ecNumber evidence="2 8">1.1.1.25</ecNumber>
    </recommendedName>
</protein>
<dbReference type="Gene3D" id="3.40.50.10860">
    <property type="entry name" value="Leucine Dehydrogenase, chain A, domain 1"/>
    <property type="match status" value="1"/>
</dbReference>
<dbReference type="InterPro" id="IPR006151">
    <property type="entry name" value="Shikm_DH/Glu-tRNA_Rdtase"/>
</dbReference>
<dbReference type="InterPro" id="IPR011342">
    <property type="entry name" value="Shikimate_DH"/>
</dbReference>
<evidence type="ECO:0000256" key="2">
    <source>
        <dbReference type="ARBA" id="ARBA00012962"/>
    </source>
</evidence>
<feature type="binding site" evidence="8">
    <location>
        <begin position="13"/>
        <end position="15"/>
    </location>
    <ligand>
        <name>shikimate</name>
        <dbReference type="ChEBI" id="CHEBI:36208"/>
    </ligand>
</feature>
<dbReference type="GO" id="GO:0009073">
    <property type="term" value="P:aromatic amino acid family biosynthetic process"/>
    <property type="evidence" value="ECO:0007669"/>
    <property type="project" value="UniProtKB-KW"/>
</dbReference>
<dbReference type="SUPFAM" id="SSF53223">
    <property type="entry name" value="Aminoacid dehydrogenase-like, N-terminal domain"/>
    <property type="match status" value="1"/>
</dbReference>
<organism evidence="12 13">
    <name type="scientific">Staphylococcus chromogenes</name>
    <name type="common">Staphylococcus hyicus subsp. chromogenes</name>
    <dbReference type="NCBI Taxonomy" id="46126"/>
    <lineage>
        <taxon>Bacteria</taxon>
        <taxon>Bacillati</taxon>
        <taxon>Bacillota</taxon>
        <taxon>Bacilli</taxon>
        <taxon>Bacillales</taxon>
        <taxon>Staphylococcaceae</taxon>
        <taxon>Staphylococcus</taxon>
    </lineage>
</organism>
<dbReference type="GO" id="GO:0008652">
    <property type="term" value="P:amino acid biosynthetic process"/>
    <property type="evidence" value="ECO:0007669"/>
    <property type="project" value="UniProtKB-KW"/>
</dbReference>
<feature type="binding site" evidence="8">
    <location>
        <position position="239"/>
    </location>
    <ligand>
        <name>shikimate</name>
        <dbReference type="ChEBI" id="CHEBI:36208"/>
    </ligand>
</feature>
<dbReference type="PANTHER" id="PTHR21089:SF1">
    <property type="entry name" value="BIFUNCTIONAL 3-DEHYDROQUINATE DEHYDRATASE_SHIKIMATE DEHYDROGENASE, CHLOROPLASTIC"/>
    <property type="match status" value="1"/>
</dbReference>
<keyword evidence="5 8" id="KW-0560">Oxidoreductase</keyword>
<accession>A0AAE5T146</accession>
<feature type="binding site" evidence="8">
    <location>
        <position position="85"/>
    </location>
    <ligand>
        <name>shikimate</name>
        <dbReference type="ChEBI" id="CHEBI:36208"/>
    </ligand>
</feature>
<keyword evidence="3 8" id="KW-0028">Amino-acid biosynthesis</keyword>
<comment type="similarity">
    <text evidence="8">Belongs to the shikimate dehydrogenase family.</text>
</comment>
<feature type="binding site" evidence="8">
    <location>
        <position position="60"/>
    </location>
    <ligand>
        <name>shikimate</name>
        <dbReference type="ChEBI" id="CHEBI:36208"/>
    </ligand>
</feature>
<feature type="domain" description="Shikimate dehydrogenase substrate binding N-terminal" evidence="10">
    <location>
        <begin position="5"/>
        <end position="87"/>
    </location>
</feature>
<dbReference type="Pfam" id="PF01488">
    <property type="entry name" value="Shikimate_DH"/>
    <property type="match status" value="1"/>
</dbReference>
<name>A0AAE5T146_STACR</name>
<evidence type="ECO:0000313" key="13">
    <source>
        <dbReference type="Proteomes" id="UP000242704"/>
    </source>
</evidence>
<dbReference type="InterPro" id="IPR022893">
    <property type="entry name" value="Shikimate_DH_fam"/>
</dbReference>
<comment type="caution">
    <text evidence="12">The sequence shown here is derived from an EMBL/GenBank/DDBJ whole genome shotgun (WGS) entry which is preliminary data.</text>
</comment>
<comment type="caution">
    <text evidence="8">Lacks conserved residue(s) required for the propagation of feature annotation.</text>
</comment>
<comment type="pathway">
    <text evidence="1 8">Metabolic intermediate biosynthesis; chorismate biosynthesis; chorismate from D-erythrose 4-phosphate and phosphoenolpyruvate: step 4/7.</text>
</comment>
<sequence length="270" mass="30627">MKFAVIGHPINHSLSPLMHHANFSALQLDYGYEALNIPETHFNHIRDIIDDRQLDGFNVTIPHKERIIPYLDDISKEAREMGAVNTVKITNGKWIGYNTDGLGFVKGLKNYYGALTEAKILVLGAGGASKGITYQLKQYTKYPIYVANRTMSRFDTWSFDVEAMPLTSVRSKAHHFDIIINTTPIGMHHSQEALLTFDTLKNNALICDIIYMPLETPFLENARRNGYDTYNGLDMFVYQGAESFKIWTNLDANIEAMKTTVLNQLTQNND</sequence>
<dbReference type="GO" id="GO:0005829">
    <property type="term" value="C:cytosol"/>
    <property type="evidence" value="ECO:0007669"/>
    <property type="project" value="TreeGrafter"/>
</dbReference>
<reference evidence="12 13" key="1">
    <citation type="journal article" date="2016" name="Front. Microbiol.">
        <title>Comprehensive Phylogenetic Analysis of Bovine Non-aureus Staphylococci Species Based on Whole-Genome Sequencing.</title>
        <authorList>
            <person name="Naushad S."/>
            <person name="Barkema H.W."/>
            <person name="Luby C."/>
            <person name="Condas L.A."/>
            <person name="Nobrega D.B."/>
            <person name="Carson D.A."/>
            <person name="De Buck J."/>
        </authorList>
    </citation>
    <scope>NUCLEOTIDE SEQUENCE [LARGE SCALE GENOMIC DNA]</scope>
    <source>
        <strain evidence="12 13">SNUC 505</strain>
    </source>
</reference>